<dbReference type="Gene3D" id="1.10.287.1170">
    <property type="entry name" value="glycoside hydrolase family 81 endo-[beta] glucanase"/>
    <property type="match status" value="1"/>
</dbReference>
<dbReference type="InterPro" id="IPR040720">
    <property type="entry name" value="GH81_C"/>
</dbReference>
<dbReference type="InterPro" id="IPR005200">
    <property type="entry name" value="Endo-beta-glucanase"/>
</dbReference>
<protein>
    <recommendedName>
        <fullName evidence="3">glucan endo-1,3-beta-D-glucosidase</fullName>
        <ecNumber evidence="3">3.2.1.39</ecNumber>
    </recommendedName>
</protein>
<dbReference type="Gene3D" id="2.70.98.30">
    <property type="entry name" value="Golgi alpha-mannosidase II, domain 4"/>
    <property type="match status" value="1"/>
</dbReference>
<dbReference type="GO" id="GO:0052861">
    <property type="term" value="F:endo-1,3(4)-beta-glucanase activity"/>
    <property type="evidence" value="ECO:0007669"/>
    <property type="project" value="InterPro"/>
</dbReference>
<dbReference type="EMBL" id="KI913329">
    <property type="protein sequence ID" value="ETV64316.1"/>
    <property type="molecule type" value="Genomic_DNA"/>
</dbReference>
<evidence type="ECO:0000256" key="5">
    <source>
        <dbReference type="ARBA" id="ARBA00023277"/>
    </source>
</evidence>
<evidence type="ECO:0000256" key="4">
    <source>
        <dbReference type="ARBA" id="ARBA00022801"/>
    </source>
</evidence>
<name>W4FBX6_APHAT</name>
<dbReference type="EC" id="3.2.1.39" evidence="3"/>
<evidence type="ECO:0000256" key="7">
    <source>
        <dbReference type="ARBA" id="ARBA00023316"/>
    </source>
</evidence>
<dbReference type="OrthoDB" id="74667at2759"/>
<evidence type="ECO:0000259" key="10">
    <source>
        <dbReference type="Pfam" id="PF17652"/>
    </source>
</evidence>
<dbReference type="STRING" id="112090.W4FBX6"/>
<evidence type="ECO:0000313" key="11">
    <source>
        <dbReference type="EMBL" id="ETV64316.1"/>
    </source>
</evidence>
<comment type="catalytic activity">
    <reaction evidence="1">
        <text>Hydrolysis of (1-&gt;3)-beta-D-glucosidic linkages in (1-&gt;3)-beta-D-glucans.</text>
        <dbReference type="EC" id="3.2.1.39"/>
    </reaction>
</comment>
<evidence type="ECO:0000256" key="8">
    <source>
        <dbReference type="ARBA" id="ARBA00023326"/>
    </source>
</evidence>
<evidence type="ECO:0000259" key="9">
    <source>
        <dbReference type="Pfam" id="PF03639"/>
    </source>
</evidence>
<proteinExistence type="inferred from homology"/>
<feature type="domain" description="Glycosyl hydrolase family 81 N-terminal" evidence="9">
    <location>
        <begin position="38"/>
        <end position="335"/>
    </location>
</feature>
<dbReference type="PANTHER" id="PTHR31983:SF0">
    <property type="entry name" value="GLUCAN ENDO-1,3-BETA-D-GLUCOSIDASE 2"/>
    <property type="match status" value="1"/>
</dbReference>
<reference evidence="11" key="1">
    <citation type="submission" date="2013-12" db="EMBL/GenBank/DDBJ databases">
        <title>The Genome Sequence of Aphanomyces astaci APO3.</title>
        <authorList>
            <consortium name="The Broad Institute Genomics Platform"/>
            <person name="Russ C."/>
            <person name="Tyler B."/>
            <person name="van West P."/>
            <person name="Dieguez-Uribeondo J."/>
            <person name="Young S.K."/>
            <person name="Zeng Q."/>
            <person name="Gargeya S."/>
            <person name="Fitzgerald M."/>
            <person name="Abouelleil A."/>
            <person name="Alvarado L."/>
            <person name="Chapman S.B."/>
            <person name="Gainer-Dewar J."/>
            <person name="Goldberg J."/>
            <person name="Griggs A."/>
            <person name="Gujja S."/>
            <person name="Hansen M."/>
            <person name="Howarth C."/>
            <person name="Imamovic A."/>
            <person name="Ireland A."/>
            <person name="Larimer J."/>
            <person name="McCowan C."/>
            <person name="Murphy C."/>
            <person name="Pearson M."/>
            <person name="Poon T.W."/>
            <person name="Priest M."/>
            <person name="Roberts A."/>
            <person name="Saif S."/>
            <person name="Shea T."/>
            <person name="Sykes S."/>
            <person name="Wortman J."/>
            <person name="Nusbaum C."/>
            <person name="Birren B."/>
        </authorList>
    </citation>
    <scope>NUCLEOTIDE SEQUENCE [LARGE SCALE GENOMIC DNA]</scope>
    <source>
        <strain evidence="11">APO3</strain>
    </source>
</reference>
<accession>W4FBX6</accession>
<dbReference type="AlphaFoldDB" id="W4FBX6"/>
<keyword evidence="8" id="KW-0624">Polysaccharide degradation</keyword>
<dbReference type="GO" id="GO:0042973">
    <property type="term" value="F:glucan endo-1,3-beta-D-glucosidase activity"/>
    <property type="evidence" value="ECO:0007669"/>
    <property type="project" value="UniProtKB-EC"/>
</dbReference>
<comment type="similarity">
    <text evidence="2">Belongs to the glycosyl hydrolase 81 family.</text>
</comment>
<dbReference type="GeneID" id="20820771"/>
<dbReference type="Pfam" id="PF17652">
    <property type="entry name" value="Glyco_hydro81C"/>
    <property type="match status" value="1"/>
</dbReference>
<gene>
    <name evidence="11" type="ORF">H257_18775</name>
</gene>
<dbReference type="PROSITE" id="PS52008">
    <property type="entry name" value="GH81"/>
    <property type="match status" value="1"/>
</dbReference>
<dbReference type="RefSeq" id="XP_009846201.1">
    <property type="nucleotide sequence ID" value="XM_009847899.1"/>
</dbReference>
<evidence type="ECO:0000256" key="2">
    <source>
        <dbReference type="ARBA" id="ARBA00010730"/>
    </source>
</evidence>
<dbReference type="InterPro" id="IPR040451">
    <property type="entry name" value="GH81_N"/>
</dbReference>
<dbReference type="GO" id="GO:0071555">
    <property type="term" value="P:cell wall organization"/>
    <property type="evidence" value="ECO:0007669"/>
    <property type="project" value="UniProtKB-KW"/>
</dbReference>
<evidence type="ECO:0000256" key="1">
    <source>
        <dbReference type="ARBA" id="ARBA00000382"/>
    </source>
</evidence>
<feature type="domain" description="Glycosyl hydrolase family 81 C-terminal" evidence="10">
    <location>
        <begin position="375"/>
        <end position="715"/>
    </location>
</feature>
<organism evidence="11">
    <name type="scientific">Aphanomyces astaci</name>
    <name type="common">Crayfish plague agent</name>
    <dbReference type="NCBI Taxonomy" id="112090"/>
    <lineage>
        <taxon>Eukaryota</taxon>
        <taxon>Sar</taxon>
        <taxon>Stramenopiles</taxon>
        <taxon>Oomycota</taxon>
        <taxon>Saprolegniomycetes</taxon>
        <taxon>Saprolegniales</taxon>
        <taxon>Verrucalvaceae</taxon>
        <taxon>Aphanomyces</taxon>
    </lineage>
</organism>
<dbReference type="Gene3D" id="1.20.5.420">
    <property type="entry name" value="Immunoglobulin FC, subunit C"/>
    <property type="match status" value="1"/>
</dbReference>
<keyword evidence="4" id="KW-0378">Hydrolase</keyword>
<dbReference type="GO" id="GO:0000272">
    <property type="term" value="P:polysaccharide catabolic process"/>
    <property type="evidence" value="ECO:0007669"/>
    <property type="project" value="UniProtKB-KW"/>
</dbReference>
<keyword evidence="6" id="KW-0326">Glycosidase</keyword>
<keyword evidence="7" id="KW-0961">Cell wall biogenesis/degradation</keyword>
<dbReference type="VEuPathDB" id="FungiDB:H257_18775"/>
<dbReference type="Pfam" id="PF03639">
    <property type="entry name" value="Glyco_hydro_81"/>
    <property type="match status" value="1"/>
</dbReference>
<keyword evidence="5" id="KW-0119">Carbohydrate metabolism</keyword>
<sequence length="724" mass="80389">MSSTKMQAADTAPPDPTLFQYTNALKQFISPTTILPEKATGPVPTNKWWGNLLSLNAAGRLDPVYPSPYAVFIDNVAATIACSYLYDSMHQGPINVNGAISYYYFPRSSNLIFSCQAPSVQFSVEDWDDLTVQVSLTSGSSAFLRSVMALGQAYMTIQHGDVPICLSSESGIAAVDGQPFGDGFLYHGQVDVGKFVVTLHNGQRWLVCWSSPAKGQALTFTCDKQVLKSGAHFNGIVQAAIVASDDALQILEQYAGGYVHRGVVTCDTVHGFQYHWETRRAAVQSQQPTKASPPVLHFVLEHHKSILTFHSQAVVPALTLHSHTRGPMTAYLIDSASGNIWDFAFSEQDEQNVERCAQFHAPRDPSVQDIVENRLVDHLQDEINTAATWTLPPGYYFKGKALQKYGSLCLLAAKLASYKEFQTQVAPLAATALSKLKQLLDTANEFPLCYDVVYKGLITSEVFVKHDVNVEFGNAVYNDHHYHYGYFITAAAMMYHLDPSYMTKNTRLCAWIETLVRDVMSASIADAYFPRFRHFDWFLGHGLSHGVTSVVDGKDEESTSEEINCWYGIALWAAVTGNTSYANVSHVLLKLAALSHRTYFFVSKSNVTHPPEFRKNKVSGILFENKCDYTTWFSASRECIHGIQMLPVSPVLEFSRPLSFVAEEWADVLCKLELPPSNAWQSLLMANYSAICPRTACAQLQHCTMDDGLSRAYALYYSLTRPSS</sequence>
<dbReference type="PANTHER" id="PTHR31983">
    <property type="entry name" value="ENDO-1,3(4)-BETA-GLUCANASE 1"/>
    <property type="match status" value="1"/>
</dbReference>
<evidence type="ECO:0000256" key="6">
    <source>
        <dbReference type="ARBA" id="ARBA00023295"/>
    </source>
</evidence>
<evidence type="ECO:0000256" key="3">
    <source>
        <dbReference type="ARBA" id="ARBA00012780"/>
    </source>
</evidence>